<dbReference type="PANTHER" id="PTHR24072">
    <property type="entry name" value="RHO FAMILY GTPASE"/>
    <property type="match status" value="1"/>
</dbReference>
<dbReference type="PRINTS" id="PR00449">
    <property type="entry name" value="RASTRNSFRMNG"/>
</dbReference>
<name>A0AAD5LEM6_9CRUS</name>
<keyword evidence="9" id="KW-0636">Prenylation</keyword>
<dbReference type="CDD" id="cd00157">
    <property type="entry name" value="Rho"/>
    <property type="match status" value="1"/>
</dbReference>
<dbReference type="GO" id="GO:0022412">
    <property type="term" value="P:cellular process involved in reproduction in multicellular organism"/>
    <property type="evidence" value="ECO:0007669"/>
    <property type="project" value="UniProtKB-ARBA"/>
</dbReference>
<dbReference type="SMART" id="SM00174">
    <property type="entry name" value="RHO"/>
    <property type="match status" value="1"/>
</dbReference>
<evidence type="ECO:0000256" key="8">
    <source>
        <dbReference type="ARBA" id="ARBA00023288"/>
    </source>
</evidence>
<dbReference type="Gene3D" id="3.40.50.300">
    <property type="entry name" value="P-loop containing nucleotide triphosphate hydrolases"/>
    <property type="match status" value="1"/>
</dbReference>
<protein>
    <submittedName>
        <fullName evidence="10">Uncharacterized protein</fullName>
    </submittedName>
</protein>
<dbReference type="InterPro" id="IPR001806">
    <property type="entry name" value="Small_GTPase"/>
</dbReference>
<keyword evidence="4" id="KW-0488">Methylation</keyword>
<dbReference type="EMBL" id="WJBH02000003">
    <property type="protein sequence ID" value="KAI9560843.1"/>
    <property type="molecule type" value="Genomic_DNA"/>
</dbReference>
<comment type="caution">
    <text evidence="10">The sequence shown here is derived from an EMBL/GenBank/DDBJ whole genome shotgun (WGS) entry which is preliminary data.</text>
</comment>
<keyword evidence="11" id="KW-1185">Reference proteome</keyword>
<evidence type="ECO:0000256" key="9">
    <source>
        <dbReference type="ARBA" id="ARBA00023289"/>
    </source>
</evidence>
<reference evidence="10 11" key="1">
    <citation type="submission" date="2022-05" db="EMBL/GenBank/DDBJ databases">
        <title>A multi-omics perspective on studying reproductive biology in Daphnia sinensis.</title>
        <authorList>
            <person name="Jia J."/>
        </authorList>
    </citation>
    <scope>NUCLEOTIDE SEQUENCE [LARGE SCALE GENOMIC DNA]</scope>
    <source>
        <strain evidence="10 11">WSL</strain>
    </source>
</reference>
<dbReference type="GO" id="GO:0007264">
    <property type="term" value="P:small GTPase-mediated signal transduction"/>
    <property type="evidence" value="ECO:0007669"/>
    <property type="project" value="InterPro"/>
</dbReference>
<dbReference type="GO" id="GO:0005525">
    <property type="term" value="F:GTP binding"/>
    <property type="evidence" value="ECO:0007669"/>
    <property type="project" value="UniProtKB-KW"/>
</dbReference>
<dbReference type="InterPro" id="IPR027417">
    <property type="entry name" value="P-loop_NTPase"/>
</dbReference>
<sequence length="192" mass="21635">MNRNRVISVVIVGDSNTGKNCIFTNFKENSRDYPLEYVPTVFDNFSKTIEVDGVYYHVSLSYTTGQTEYDGLRILSYPSTDVFLLCYAVSNRASFERLPSKWIPELKLHCPHTPIVLVGTKIDMRKGGSTSRDCVSSAEGKEMSKQVSGFIECSAKTGDNLQEIFREAVRAVRCKPKRRENIKFPLCGCVPL</sequence>
<dbReference type="GO" id="GO:0035006">
    <property type="term" value="P:melanization defense response"/>
    <property type="evidence" value="ECO:0007669"/>
    <property type="project" value="UniProtKB-ARBA"/>
</dbReference>
<dbReference type="InterPro" id="IPR003578">
    <property type="entry name" value="Small_GTPase_Rho"/>
</dbReference>
<dbReference type="SUPFAM" id="SSF52540">
    <property type="entry name" value="P-loop containing nucleoside triphosphate hydrolases"/>
    <property type="match status" value="1"/>
</dbReference>
<dbReference type="GO" id="GO:0003924">
    <property type="term" value="F:GTPase activity"/>
    <property type="evidence" value="ECO:0007669"/>
    <property type="project" value="InterPro"/>
</dbReference>
<evidence type="ECO:0000256" key="1">
    <source>
        <dbReference type="ARBA" id="ARBA00004342"/>
    </source>
</evidence>
<dbReference type="InterPro" id="IPR005225">
    <property type="entry name" value="Small_GTP-bd"/>
</dbReference>
<dbReference type="SMART" id="SM00175">
    <property type="entry name" value="RAB"/>
    <property type="match status" value="1"/>
</dbReference>
<evidence type="ECO:0000256" key="3">
    <source>
        <dbReference type="ARBA" id="ARBA00022475"/>
    </source>
</evidence>
<organism evidence="10 11">
    <name type="scientific">Daphnia sinensis</name>
    <dbReference type="NCBI Taxonomy" id="1820382"/>
    <lineage>
        <taxon>Eukaryota</taxon>
        <taxon>Metazoa</taxon>
        <taxon>Ecdysozoa</taxon>
        <taxon>Arthropoda</taxon>
        <taxon>Crustacea</taxon>
        <taxon>Branchiopoda</taxon>
        <taxon>Diplostraca</taxon>
        <taxon>Cladocera</taxon>
        <taxon>Anomopoda</taxon>
        <taxon>Daphniidae</taxon>
        <taxon>Daphnia</taxon>
        <taxon>Daphnia similis group</taxon>
    </lineage>
</organism>
<keyword evidence="3" id="KW-1003">Cell membrane</keyword>
<dbReference type="GO" id="GO:0035099">
    <property type="term" value="P:hemocyte migration"/>
    <property type="evidence" value="ECO:0007669"/>
    <property type="project" value="UniProtKB-ARBA"/>
</dbReference>
<dbReference type="AlphaFoldDB" id="A0AAD5LEM6"/>
<dbReference type="Proteomes" id="UP000820818">
    <property type="component" value="Linkage Group LG3"/>
</dbReference>
<dbReference type="GO" id="GO:0001667">
    <property type="term" value="P:ameboidal-type cell migration"/>
    <property type="evidence" value="ECO:0007669"/>
    <property type="project" value="UniProtKB-ARBA"/>
</dbReference>
<dbReference type="Pfam" id="PF00071">
    <property type="entry name" value="Ras"/>
    <property type="match status" value="1"/>
</dbReference>
<dbReference type="PROSITE" id="PS51419">
    <property type="entry name" value="RAB"/>
    <property type="match status" value="1"/>
</dbReference>
<dbReference type="SMART" id="SM00173">
    <property type="entry name" value="RAS"/>
    <property type="match status" value="1"/>
</dbReference>
<comment type="similarity">
    <text evidence="2">Belongs to the small GTPase superfamily. Rho family.</text>
</comment>
<keyword evidence="6" id="KW-0342">GTP-binding</keyword>
<dbReference type="GO" id="GO:0003006">
    <property type="term" value="P:developmental process involved in reproduction"/>
    <property type="evidence" value="ECO:0007669"/>
    <property type="project" value="UniProtKB-ARBA"/>
</dbReference>
<keyword evidence="7" id="KW-0472">Membrane</keyword>
<comment type="subcellular location">
    <subcellularLocation>
        <location evidence="1">Cell membrane</location>
        <topology evidence="1">Lipid-anchor</topology>
        <orientation evidence="1">Cytoplasmic side</orientation>
    </subcellularLocation>
</comment>
<dbReference type="FunFam" id="3.40.50.300:FF:000983">
    <property type="entry name" value="Rho family GTPase"/>
    <property type="match status" value="1"/>
</dbReference>
<dbReference type="PROSITE" id="PS51420">
    <property type="entry name" value="RHO"/>
    <property type="match status" value="1"/>
</dbReference>
<gene>
    <name evidence="10" type="ORF">GHT06_011796</name>
</gene>
<evidence type="ECO:0000313" key="10">
    <source>
        <dbReference type="EMBL" id="KAI9560843.1"/>
    </source>
</evidence>
<evidence type="ECO:0000256" key="6">
    <source>
        <dbReference type="ARBA" id="ARBA00023134"/>
    </source>
</evidence>
<dbReference type="PROSITE" id="PS51421">
    <property type="entry name" value="RAS"/>
    <property type="match status" value="1"/>
</dbReference>
<evidence type="ECO:0000256" key="2">
    <source>
        <dbReference type="ARBA" id="ARBA00010142"/>
    </source>
</evidence>
<evidence type="ECO:0000256" key="7">
    <source>
        <dbReference type="ARBA" id="ARBA00023136"/>
    </source>
</evidence>
<keyword evidence="5" id="KW-0547">Nucleotide-binding</keyword>
<dbReference type="GO" id="GO:0005886">
    <property type="term" value="C:plasma membrane"/>
    <property type="evidence" value="ECO:0007669"/>
    <property type="project" value="UniProtKB-SubCell"/>
</dbReference>
<evidence type="ECO:0000256" key="5">
    <source>
        <dbReference type="ARBA" id="ARBA00022741"/>
    </source>
</evidence>
<proteinExistence type="inferred from homology"/>
<evidence type="ECO:0000256" key="4">
    <source>
        <dbReference type="ARBA" id="ARBA00022481"/>
    </source>
</evidence>
<dbReference type="NCBIfam" id="TIGR00231">
    <property type="entry name" value="small_GTP"/>
    <property type="match status" value="1"/>
</dbReference>
<keyword evidence="8" id="KW-0449">Lipoprotein</keyword>
<accession>A0AAD5LEM6</accession>
<evidence type="ECO:0000313" key="11">
    <source>
        <dbReference type="Proteomes" id="UP000820818"/>
    </source>
</evidence>